<proteinExistence type="predicted"/>
<evidence type="ECO:0000313" key="2">
    <source>
        <dbReference type="Proteomes" id="UP000585614"/>
    </source>
</evidence>
<dbReference type="Proteomes" id="UP000585614">
    <property type="component" value="Unassembled WGS sequence"/>
</dbReference>
<name>A0A7J7UJT8_RHIFE</name>
<gene>
    <name evidence="1" type="ORF">mRhiFer1_008597</name>
</gene>
<reference evidence="1 2" key="1">
    <citation type="journal article" date="2020" name="Nature">
        <title>Six reference-quality genomes reveal evolution of bat adaptations.</title>
        <authorList>
            <person name="Jebb D."/>
            <person name="Huang Z."/>
            <person name="Pippel M."/>
            <person name="Hughes G.M."/>
            <person name="Lavrichenko K."/>
            <person name="Devanna P."/>
            <person name="Winkler S."/>
            <person name="Jermiin L.S."/>
            <person name="Skirmuntt E.C."/>
            <person name="Katzourakis A."/>
            <person name="Burkitt-Gray L."/>
            <person name="Ray D.A."/>
            <person name="Sullivan K.A.M."/>
            <person name="Roscito J.G."/>
            <person name="Kirilenko B.M."/>
            <person name="Davalos L.M."/>
            <person name="Corthals A.P."/>
            <person name="Power M.L."/>
            <person name="Jones G."/>
            <person name="Ransome R.D."/>
            <person name="Dechmann D.K.N."/>
            <person name="Locatelli A.G."/>
            <person name="Puechmaille S.J."/>
            <person name="Fedrigo O."/>
            <person name="Jarvis E.D."/>
            <person name="Hiller M."/>
            <person name="Vernes S.C."/>
            <person name="Myers E.W."/>
            <person name="Teeling E.C."/>
        </authorList>
    </citation>
    <scope>NUCLEOTIDE SEQUENCE [LARGE SCALE GENOMIC DNA]</scope>
    <source>
        <strain evidence="1">MRhiFer1</strain>
        <tissue evidence="1">Lung</tissue>
    </source>
</reference>
<comment type="caution">
    <text evidence="1">The sequence shown here is derived from an EMBL/GenBank/DDBJ whole genome shotgun (WGS) entry which is preliminary data.</text>
</comment>
<protein>
    <submittedName>
        <fullName evidence="1">Uncharacterized protein</fullName>
    </submittedName>
</protein>
<sequence>MHTTLDTVNRFLSRLIALSMTFRYPSFCHIVLGSLPSVKVNQVRETRTGLLGFACVQRGRIPSVGGWTPFHIHLLFSSPSFLPPASSVTKQFCISNMGPGGSSFSSSFSHSVGCSCTATRLYFLLLLQQLSASWVPLASLGGDQ</sequence>
<organism evidence="1 2">
    <name type="scientific">Rhinolophus ferrumequinum</name>
    <name type="common">Greater horseshoe bat</name>
    <dbReference type="NCBI Taxonomy" id="59479"/>
    <lineage>
        <taxon>Eukaryota</taxon>
        <taxon>Metazoa</taxon>
        <taxon>Chordata</taxon>
        <taxon>Craniata</taxon>
        <taxon>Vertebrata</taxon>
        <taxon>Euteleostomi</taxon>
        <taxon>Mammalia</taxon>
        <taxon>Eutheria</taxon>
        <taxon>Laurasiatheria</taxon>
        <taxon>Chiroptera</taxon>
        <taxon>Yinpterochiroptera</taxon>
        <taxon>Rhinolophoidea</taxon>
        <taxon>Rhinolophidae</taxon>
        <taxon>Rhinolophinae</taxon>
        <taxon>Rhinolophus</taxon>
    </lineage>
</organism>
<dbReference type="AlphaFoldDB" id="A0A7J7UJT8"/>
<accession>A0A7J7UJT8</accession>
<evidence type="ECO:0000313" key="1">
    <source>
        <dbReference type="EMBL" id="KAF6313074.1"/>
    </source>
</evidence>
<dbReference type="EMBL" id="JACAGC010000016">
    <property type="protein sequence ID" value="KAF6313074.1"/>
    <property type="molecule type" value="Genomic_DNA"/>
</dbReference>